<evidence type="ECO:0000313" key="3">
    <source>
        <dbReference type="EMBL" id="BCK79504.1"/>
    </source>
</evidence>
<evidence type="ECO:0000313" key="4">
    <source>
        <dbReference type="Proteomes" id="UP000681343"/>
    </source>
</evidence>
<keyword evidence="2" id="KW-0732">Signal</keyword>
<feature type="transmembrane region" description="Helical" evidence="1">
    <location>
        <begin position="31"/>
        <end position="49"/>
    </location>
</feature>
<dbReference type="KEGG" id="vfa:MM35RIKEN_16960"/>
<dbReference type="EMBL" id="AP023416">
    <property type="protein sequence ID" value="BCK79504.1"/>
    <property type="molecule type" value="Genomic_DNA"/>
</dbReference>
<dbReference type="AlphaFoldDB" id="A0A810PUV5"/>
<evidence type="ECO:0000256" key="1">
    <source>
        <dbReference type="SAM" id="Phobius"/>
    </source>
</evidence>
<feature type="signal peptide" evidence="2">
    <location>
        <begin position="1"/>
        <end position="17"/>
    </location>
</feature>
<gene>
    <name evidence="3" type="ORF">MM35RIKEN_16960</name>
</gene>
<sequence length="65" mass="6666">MTNAMCASLMHTTSAQAPCAASSCADMHAILGIIILDASLLLGSVFVLLSSVTRTVRSLPSLQAC</sequence>
<keyword evidence="1" id="KW-0812">Transmembrane</keyword>
<reference evidence="3" key="1">
    <citation type="submission" date="2020-09" db="EMBL/GenBank/DDBJ databases">
        <title>New species isolated from human feces.</title>
        <authorList>
            <person name="Kitahara M."/>
            <person name="Shigeno Y."/>
            <person name="Shime M."/>
            <person name="Matsumoto Y."/>
            <person name="Nakamura S."/>
            <person name="Motooka D."/>
            <person name="Fukuoka S."/>
            <person name="Nishikawa H."/>
            <person name="Benno Y."/>
        </authorList>
    </citation>
    <scope>NUCLEOTIDE SEQUENCE</scope>
    <source>
        <strain evidence="3">MM35</strain>
        <plasmid evidence="3">pMM35_01</plasmid>
    </source>
</reference>
<organism evidence="3 4">
    <name type="scientific">Vescimonas fastidiosa</name>
    <dbReference type="NCBI Taxonomy" id="2714353"/>
    <lineage>
        <taxon>Bacteria</taxon>
        <taxon>Bacillati</taxon>
        <taxon>Bacillota</taxon>
        <taxon>Clostridia</taxon>
        <taxon>Eubacteriales</taxon>
        <taxon>Oscillospiraceae</taxon>
        <taxon>Vescimonas</taxon>
    </lineage>
</organism>
<protein>
    <submittedName>
        <fullName evidence="3">Uncharacterized protein</fullName>
    </submittedName>
</protein>
<name>A0A810PUV5_9FIRM</name>
<keyword evidence="4" id="KW-1185">Reference proteome</keyword>
<geneLocation type="plasmid" evidence="3 4">
    <name>pMM35_01</name>
</geneLocation>
<proteinExistence type="predicted"/>
<dbReference type="Proteomes" id="UP000681343">
    <property type="component" value="Plasmid pMM35_01"/>
</dbReference>
<keyword evidence="1" id="KW-1133">Transmembrane helix</keyword>
<dbReference type="RefSeq" id="WP_212821127.1">
    <property type="nucleotide sequence ID" value="NZ_AP023416.1"/>
</dbReference>
<evidence type="ECO:0000256" key="2">
    <source>
        <dbReference type="SAM" id="SignalP"/>
    </source>
</evidence>
<keyword evidence="1" id="KW-0472">Membrane</keyword>
<keyword evidence="3" id="KW-0614">Plasmid</keyword>
<feature type="chain" id="PRO_5032894329" evidence="2">
    <location>
        <begin position="18"/>
        <end position="65"/>
    </location>
</feature>
<accession>A0A810PUV5</accession>